<sequence length="76" mass="8335">MTEPKAWIVLVWTDLNKNGMKVLVGYAAGFSDLEDAVEAVLKHLGEPDNSNVCDPAPLRQSTIDALNIRPGEVRML</sequence>
<proteinExistence type="predicted"/>
<dbReference type="EMBL" id="JBAFUR010000001">
    <property type="protein sequence ID" value="MFG1250583.1"/>
    <property type="molecule type" value="Genomic_DNA"/>
</dbReference>
<dbReference type="RefSeq" id="WP_394007079.1">
    <property type="nucleotide sequence ID" value="NZ_JBAFUR010000001.1"/>
</dbReference>
<dbReference type="Proteomes" id="UP001604043">
    <property type="component" value="Unassembled WGS sequence"/>
</dbReference>
<evidence type="ECO:0008006" key="3">
    <source>
        <dbReference type="Google" id="ProtNLM"/>
    </source>
</evidence>
<accession>A0ABW6ZA00</accession>
<name>A0ABW6ZA00_9HYPH</name>
<reference evidence="1 2" key="1">
    <citation type="submission" date="2024-02" db="EMBL/GenBank/DDBJ databases">
        <title>Expansion and revision of Xanthobacter and proposal of Roseixanthobacter gen. nov.</title>
        <authorList>
            <person name="Soltysiak M.P.M."/>
            <person name="Jalihal A."/>
            <person name="Ory A."/>
            <person name="Chrisophersen C."/>
            <person name="Lee A.D."/>
            <person name="Boulton J."/>
            <person name="Springer M."/>
        </authorList>
    </citation>
    <scope>NUCLEOTIDE SEQUENCE [LARGE SCALE GENOMIC DNA]</scope>
    <source>
        <strain evidence="1 2">CB5</strain>
    </source>
</reference>
<evidence type="ECO:0000313" key="2">
    <source>
        <dbReference type="Proteomes" id="UP001604043"/>
    </source>
</evidence>
<keyword evidence="2" id="KW-1185">Reference proteome</keyword>
<protein>
    <recommendedName>
        <fullName evidence="3">Transposase</fullName>
    </recommendedName>
</protein>
<organism evidence="1 2">
    <name type="scientific">Xanthobacter aminoxidans</name>
    <dbReference type="NCBI Taxonomy" id="186280"/>
    <lineage>
        <taxon>Bacteria</taxon>
        <taxon>Pseudomonadati</taxon>
        <taxon>Pseudomonadota</taxon>
        <taxon>Alphaproteobacteria</taxon>
        <taxon>Hyphomicrobiales</taxon>
        <taxon>Xanthobacteraceae</taxon>
        <taxon>Xanthobacter</taxon>
    </lineage>
</organism>
<evidence type="ECO:0000313" key="1">
    <source>
        <dbReference type="EMBL" id="MFG1250583.1"/>
    </source>
</evidence>
<comment type="caution">
    <text evidence="1">The sequence shown here is derived from an EMBL/GenBank/DDBJ whole genome shotgun (WGS) entry which is preliminary data.</text>
</comment>
<gene>
    <name evidence="1" type="ORF">V5F30_00095</name>
</gene>